<dbReference type="Proteomes" id="UP000051446">
    <property type="component" value="Unassembled WGS sequence"/>
</dbReference>
<reference evidence="2 3" key="1">
    <citation type="submission" date="2015-02" db="EMBL/GenBank/DDBJ databases">
        <title>Pseudomonas helleri sp. nov. and Pseudomonas weihenstephanensis sp. nov., isolated from raw cows milk.</title>
        <authorList>
            <person name="von Neubeck M."/>
            <person name="Huptas C."/>
            <person name="Wenning M."/>
            <person name="Scherer S."/>
        </authorList>
    </citation>
    <scope>NUCLEOTIDE SEQUENCE [LARGE SCALE GENOMIC DNA]</scope>
    <source>
        <strain evidence="2 3">DSM 17149</strain>
    </source>
</reference>
<dbReference type="Pfam" id="PF04314">
    <property type="entry name" value="PCuAC"/>
    <property type="match status" value="1"/>
</dbReference>
<dbReference type="AlphaFoldDB" id="A0A0R2YKW2"/>
<feature type="signal peptide" evidence="1">
    <location>
        <begin position="1"/>
        <end position="21"/>
    </location>
</feature>
<evidence type="ECO:0000313" key="3">
    <source>
        <dbReference type="Proteomes" id="UP000051446"/>
    </source>
</evidence>
<dbReference type="PANTHER" id="PTHR36302:SF1">
    <property type="entry name" value="COPPER CHAPERONE PCU(A)C"/>
    <property type="match status" value="1"/>
</dbReference>
<dbReference type="InterPro" id="IPR036182">
    <property type="entry name" value="PCuAC_sf"/>
</dbReference>
<dbReference type="SUPFAM" id="SSF110087">
    <property type="entry name" value="DR1885-like metal-binding protein"/>
    <property type="match status" value="1"/>
</dbReference>
<feature type="chain" id="PRO_5006429111" evidence="1">
    <location>
        <begin position="22"/>
        <end position="160"/>
    </location>
</feature>
<proteinExistence type="predicted"/>
<comment type="caution">
    <text evidence="2">The sequence shown here is derived from an EMBL/GenBank/DDBJ whole genome shotgun (WGS) entry which is preliminary data.</text>
</comment>
<dbReference type="Gene3D" id="2.60.40.1890">
    <property type="entry name" value="PCu(A)C copper chaperone"/>
    <property type="match status" value="1"/>
</dbReference>
<dbReference type="InterPro" id="IPR058248">
    <property type="entry name" value="Lxx211020-like"/>
</dbReference>
<dbReference type="InterPro" id="IPR007410">
    <property type="entry name" value="LpqE-like"/>
</dbReference>
<sequence>MLKSSLLLAALLLPVFSAANAEDYKVGDLMVSEPWSQELPPNAPTVAAYFVIHNTGKTADRLLSVDTPVADKAELHEHVMQGDLMKMQQVPSVAVPAEGELTFAPMAYHVMLLGLKDRSLLADGKQFPLTLTFEKAGKIEVNVSVQKVPPLATHEHKHTH</sequence>
<dbReference type="EMBL" id="JYLH01000001">
    <property type="protein sequence ID" value="KRP48959.1"/>
    <property type="molecule type" value="Genomic_DNA"/>
</dbReference>
<gene>
    <name evidence="2" type="ORF">TU73_02355</name>
</gene>
<evidence type="ECO:0000313" key="2">
    <source>
        <dbReference type="EMBL" id="KRP48959.1"/>
    </source>
</evidence>
<evidence type="ECO:0000256" key="1">
    <source>
        <dbReference type="SAM" id="SignalP"/>
    </source>
</evidence>
<dbReference type="RefSeq" id="WP_057010786.1">
    <property type="nucleotide sequence ID" value="NZ_JYLH01000001.1"/>
</dbReference>
<name>A0A0R2YKW2_9PSED</name>
<protein>
    <submittedName>
        <fullName evidence="2">Copper chaperone</fullName>
    </submittedName>
</protein>
<dbReference type="PATRIC" id="fig|75588.4.peg.2157"/>
<keyword evidence="1" id="KW-0732">Signal</keyword>
<organism evidence="2 3">
    <name type="scientific">Pseudomonas libanensis</name>
    <dbReference type="NCBI Taxonomy" id="75588"/>
    <lineage>
        <taxon>Bacteria</taxon>
        <taxon>Pseudomonadati</taxon>
        <taxon>Pseudomonadota</taxon>
        <taxon>Gammaproteobacteria</taxon>
        <taxon>Pseudomonadales</taxon>
        <taxon>Pseudomonadaceae</taxon>
        <taxon>Pseudomonas</taxon>
    </lineage>
</organism>
<accession>A0A0R2YKW2</accession>
<dbReference type="PANTHER" id="PTHR36302">
    <property type="entry name" value="BLR7088 PROTEIN"/>
    <property type="match status" value="1"/>
</dbReference>